<accession>A0A5C8PK17</accession>
<dbReference type="PANTHER" id="PTHR32487">
    <property type="entry name" value="3-OXO-DELTA(4,5)-STEROID 5-BETA-REDUCTASE"/>
    <property type="match status" value="1"/>
</dbReference>
<dbReference type="AlphaFoldDB" id="A0A5C8PK17"/>
<dbReference type="Gene3D" id="3.40.50.720">
    <property type="entry name" value="NAD(P)-binding Rossmann-like Domain"/>
    <property type="match status" value="1"/>
</dbReference>
<evidence type="ECO:0000259" key="1">
    <source>
        <dbReference type="Pfam" id="PF22917"/>
    </source>
</evidence>
<dbReference type="RefSeq" id="WP_147848518.1">
    <property type="nucleotide sequence ID" value="NZ_VDUZ01000021.1"/>
</dbReference>
<dbReference type="InterPro" id="IPR036291">
    <property type="entry name" value="NAD(P)-bd_dom_sf"/>
</dbReference>
<gene>
    <name evidence="2" type="ORF">FHP25_18915</name>
</gene>
<dbReference type="CDD" id="cd08948">
    <property type="entry name" value="5beta-POR_like_SDR_a"/>
    <property type="match status" value="1"/>
</dbReference>
<proteinExistence type="predicted"/>
<feature type="domain" description="PRISE-like Rossmann-fold" evidence="1">
    <location>
        <begin position="57"/>
        <end position="349"/>
    </location>
</feature>
<dbReference type="SUPFAM" id="SSF51735">
    <property type="entry name" value="NAD(P)-binding Rossmann-fold domains"/>
    <property type="match status" value="1"/>
</dbReference>
<name>A0A5C8PK17_9HYPH</name>
<sequence length="349" mass="38884">MASKKALVIGGLGVIGRRLVQHLSGLPDWETVAVSRRSPDFESRARFISADLLDRADTAAKLGDLGDITHIFYAGLDGGIHAENVERNLALLVNPVEVVEPQAPSLQRIVLMQGGKAYGRHLGAFKTPAKETDPRYMTPNFYYDQEDFLRDRVKGKAWTWSALRPEAVGGFAVGNPLNLLLVLGVYAAVLRELGQPLRFPGKPGAYHALTQMTDAELLAEATVWAATEPSCGNEAFNITNGDTFRWSSLWPRLADFFGMDTGHPLTLTLATAMRDKAPVWDRAVQRHGLRPYSYDSMANWAFGDFILHTDWDVILSDGKRFRHGFTRTFDSEDRIIETLGRFRAERIIP</sequence>
<keyword evidence="3" id="KW-1185">Reference proteome</keyword>
<protein>
    <submittedName>
        <fullName evidence="2">SDR family oxidoreductase</fullName>
    </submittedName>
</protein>
<reference evidence="2 3" key="1">
    <citation type="submission" date="2019-06" db="EMBL/GenBank/DDBJ databases">
        <title>New taxonomy in bacterial strain CC-CFT640, isolated from vineyard.</title>
        <authorList>
            <person name="Lin S.-Y."/>
            <person name="Tsai C.-F."/>
            <person name="Young C.-C."/>
        </authorList>
    </citation>
    <scope>NUCLEOTIDE SEQUENCE [LARGE SCALE GENOMIC DNA]</scope>
    <source>
        <strain evidence="2 3">CC-CFT640</strain>
    </source>
</reference>
<comment type="caution">
    <text evidence="2">The sequence shown here is derived from an EMBL/GenBank/DDBJ whole genome shotgun (WGS) entry which is preliminary data.</text>
</comment>
<evidence type="ECO:0000313" key="3">
    <source>
        <dbReference type="Proteomes" id="UP000321638"/>
    </source>
</evidence>
<dbReference type="EMBL" id="VDUZ01000021">
    <property type="protein sequence ID" value="TXL73993.1"/>
    <property type="molecule type" value="Genomic_DNA"/>
</dbReference>
<dbReference type="InterPro" id="IPR055222">
    <property type="entry name" value="PRISE-like_Rossmann-fold"/>
</dbReference>
<dbReference type="Proteomes" id="UP000321638">
    <property type="component" value="Unassembled WGS sequence"/>
</dbReference>
<dbReference type="Pfam" id="PF22917">
    <property type="entry name" value="PRISE"/>
    <property type="match status" value="1"/>
</dbReference>
<organism evidence="2 3">
    <name type="scientific">Vineibacter terrae</name>
    <dbReference type="NCBI Taxonomy" id="2586908"/>
    <lineage>
        <taxon>Bacteria</taxon>
        <taxon>Pseudomonadati</taxon>
        <taxon>Pseudomonadota</taxon>
        <taxon>Alphaproteobacteria</taxon>
        <taxon>Hyphomicrobiales</taxon>
        <taxon>Vineibacter</taxon>
    </lineage>
</organism>
<dbReference type="OrthoDB" id="4392084at2"/>
<evidence type="ECO:0000313" key="2">
    <source>
        <dbReference type="EMBL" id="TXL73993.1"/>
    </source>
</evidence>
<dbReference type="PANTHER" id="PTHR32487:SF0">
    <property type="entry name" value="3-OXO-DELTA(4,5)-STEROID 5-BETA-REDUCTASE"/>
    <property type="match status" value="1"/>
</dbReference>